<organism evidence="4 5">
    <name type="scientific">Corynebacterium urogenitale</name>
    <dbReference type="NCBI Taxonomy" id="2487892"/>
    <lineage>
        <taxon>Bacteria</taxon>
        <taxon>Bacillati</taxon>
        <taxon>Actinomycetota</taxon>
        <taxon>Actinomycetes</taxon>
        <taxon>Mycobacteriales</taxon>
        <taxon>Corynebacteriaceae</taxon>
        <taxon>Corynebacterium</taxon>
    </lineage>
</organism>
<evidence type="ECO:0000313" key="4">
    <source>
        <dbReference type="EMBL" id="QFQ01513.1"/>
    </source>
</evidence>
<evidence type="ECO:0000256" key="1">
    <source>
        <dbReference type="SAM" id="MobiDB-lite"/>
    </source>
</evidence>
<keyword evidence="5" id="KW-1185">Reference proteome</keyword>
<keyword evidence="2" id="KW-1133">Transmembrane helix</keyword>
<evidence type="ECO:0000313" key="5">
    <source>
        <dbReference type="Proteomes" id="UP000326711"/>
    </source>
</evidence>
<dbReference type="Pfam" id="PF26526">
    <property type="entry name" value="DUF8175"/>
    <property type="match status" value="1"/>
</dbReference>
<keyword evidence="2" id="KW-0812">Transmembrane</keyword>
<proteinExistence type="predicted"/>
<dbReference type="AlphaFoldDB" id="A0A5J6Z773"/>
<gene>
    <name evidence="4" type="ORF">CUROG_00545</name>
</gene>
<sequence length="267" mass="29247" precursor="true">MNKKITIPLIIVAIVVVAATAFFLGRSSDEPNNDVTSPSSAPQEEASAPDITEQPAEDKGFGSPTTDFLGRKVTVPNNGVGVPLGEPRTGAGEVCESPRTPAQNIEMQKTNPTTVWSKNYGPGKVTEGIPISYSHTVQGASLAAWNYYAVMYRNDESTHWLVDNRFDMSQSDKEQLHDEIREAGGAVDPAIEQIPPVAYRVTSCSDDYIVFDFAKNSRPSNGDSSQDKYQSLRLAVVWQDGDWNLQLDALRGSQSSVDIEGWTQWTF</sequence>
<dbReference type="OrthoDB" id="4428031at2"/>
<dbReference type="KEGG" id="cuo:CUROG_00545"/>
<dbReference type="InterPro" id="IPR058488">
    <property type="entry name" value="DUF8175"/>
</dbReference>
<dbReference type="Proteomes" id="UP000326711">
    <property type="component" value="Chromosome"/>
</dbReference>
<protein>
    <recommendedName>
        <fullName evidence="3">DUF8175 domain-containing protein</fullName>
    </recommendedName>
</protein>
<dbReference type="RefSeq" id="WP_151902008.1">
    <property type="nucleotide sequence ID" value="NZ_CP045032.1"/>
</dbReference>
<accession>A0A5J6Z773</accession>
<evidence type="ECO:0000259" key="3">
    <source>
        <dbReference type="Pfam" id="PF26526"/>
    </source>
</evidence>
<reference evidence="5" key="1">
    <citation type="submission" date="2019-10" db="EMBL/GenBank/DDBJ databases">
        <title>Complete genome sequence of Corynebacterium urogenitalis DSM 108747, isolated from the genital tract of a cow.</title>
        <authorList>
            <person name="Ruckert C."/>
            <person name="Ballas P."/>
            <person name="Wagener K."/>
            <person name="Drillich M."/>
            <person name="Kaempfer P."/>
            <person name="Busse H.-J."/>
            <person name="Ehling-Schulz M."/>
        </authorList>
    </citation>
    <scope>NUCLEOTIDE SEQUENCE [LARGE SCALE GENOMIC DNA]</scope>
    <source>
        <strain evidence="5">LMM 1652</strain>
    </source>
</reference>
<evidence type="ECO:0000256" key="2">
    <source>
        <dbReference type="SAM" id="Phobius"/>
    </source>
</evidence>
<feature type="transmembrane region" description="Helical" evidence="2">
    <location>
        <begin position="7"/>
        <end position="25"/>
    </location>
</feature>
<dbReference type="EMBL" id="CP045032">
    <property type="protein sequence ID" value="QFQ01513.1"/>
    <property type="molecule type" value="Genomic_DNA"/>
</dbReference>
<feature type="region of interest" description="Disordered" evidence="1">
    <location>
        <begin position="26"/>
        <end position="96"/>
    </location>
</feature>
<name>A0A5J6Z773_9CORY</name>
<keyword evidence="2" id="KW-0472">Membrane</keyword>
<feature type="domain" description="DUF8175" evidence="3">
    <location>
        <begin position="82"/>
        <end position="263"/>
    </location>
</feature>
<feature type="compositionally biased region" description="Low complexity" evidence="1">
    <location>
        <begin position="37"/>
        <end position="49"/>
    </location>
</feature>